<dbReference type="InterPro" id="IPR050807">
    <property type="entry name" value="TransReg_Diox_bact_type"/>
</dbReference>
<reference evidence="3 4" key="1">
    <citation type="submission" date="2020-05" db="EMBL/GenBank/DDBJ databases">
        <title>MicrobeNet Type strains.</title>
        <authorList>
            <person name="Nicholson A.C."/>
        </authorList>
    </citation>
    <scope>NUCLEOTIDE SEQUENCE [LARGE SCALE GENOMIC DNA]</scope>
    <source>
        <strain evidence="3 4">JCM 3224</strain>
    </source>
</reference>
<evidence type="ECO:0000259" key="2">
    <source>
        <dbReference type="PROSITE" id="PS50943"/>
    </source>
</evidence>
<dbReference type="InterPro" id="IPR011051">
    <property type="entry name" value="RmlC_Cupin_sf"/>
</dbReference>
<dbReference type="InterPro" id="IPR014710">
    <property type="entry name" value="RmlC-like_jellyroll"/>
</dbReference>
<evidence type="ECO:0000313" key="4">
    <source>
        <dbReference type="Proteomes" id="UP000586827"/>
    </source>
</evidence>
<accession>A0A849CD91</accession>
<dbReference type="PANTHER" id="PTHR46797">
    <property type="entry name" value="HTH-TYPE TRANSCRIPTIONAL REGULATOR"/>
    <property type="match status" value="1"/>
</dbReference>
<dbReference type="EMBL" id="JABELX010000013">
    <property type="protein sequence ID" value="NNH74365.1"/>
    <property type="molecule type" value="Genomic_DNA"/>
</dbReference>
<dbReference type="AlphaFoldDB" id="A0A849CD91"/>
<sequence>MLSIVNEEGSIRQRTREPHPVLCEPVMDQHDSTAPASPQEAIAAALRRERARAGLSLSEVAKRAGIAKSTLSQLESASGNPSIETLWALCVALDVPFSQLLDPPRPQVQVIRAGEGAVLASAQAEYRTTLLSASPPNARRDVYRVTAEPGHPRESDPHMRGVVEHIIMGAGRAKVGHADAPVELNPGDYICYPGDMPHVFEALEPGTWALLISEYS</sequence>
<dbReference type="Gene3D" id="1.10.260.40">
    <property type="entry name" value="lambda repressor-like DNA-binding domains"/>
    <property type="match status" value="1"/>
</dbReference>
<dbReference type="SUPFAM" id="SSF47413">
    <property type="entry name" value="lambda repressor-like DNA-binding domains"/>
    <property type="match status" value="1"/>
</dbReference>
<keyword evidence="4" id="KW-1185">Reference proteome</keyword>
<organism evidence="3 4">
    <name type="scientific">Nocardia uniformis</name>
    <dbReference type="NCBI Taxonomy" id="53432"/>
    <lineage>
        <taxon>Bacteria</taxon>
        <taxon>Bacillati</taxon>
        <taxon>Actinomycetota</taxon>
        <taxon>Actinomycetes</taxon>
        <taxon>Mycobacteriales</taxon>
        <taxon>Nocardiaceae</taxon>
        <taxon>Nocardia</taxon>
    </lineage>
</organism>
<dbReference type="GO" id="GO:0005829">
    <property type="term" value="C:cytosol"/>
    <property type="evidence" value="ECO:0007669"/>
    <property type="project" value="TreeGrafter"/>
</dbReference>
<dbReference type="Gene3D" id="2.60.120.10">
    <property type="entry name" value="Jelly Rolls"/>
    <property type="match status" value="1"/>
</dbReference>
<dbReference type="InterPro" id="IPR001387">
    <property type="entry name" value="Cro/C1-type_HTH"/>
</dbReference>
<dbReference type="GO" id="GO:0003677">
    <property type="term" value="F:DNA binding"/>
    <property type="evidence" value="ECO:0007669"/>
    <property type="project" value="UniProtKB-KW"/>
</dbReference>
<gene>
    <name evidence="3" type="ORF">HLB23_31715</name>
</gene>
<name>A0A849CD91_9NOCA</name>
<feature type="domain" description="HTH cro/C1-type" evidence="2">
    <location>
        <begin position="46"/>
        <end position="100"/>
    </location>
</feature>
<dbReference type="Proteomes" id="UP000586827">
    <property type="component" value="Unassembled WGS sequence"/>
</dbReference>
<comment type="caution">
    <text evidence="3">The sequence shown here is derived from an EMBL/GenBank/DDBJ whole genome shotgun (WGS) entry which is preliminary data.</text>
</comment>
<dbReference type="SUPFAM" id="SSF51182">
    <property type="entry name" value="RmlC-like cupins"/>
    <property type="match status" value="1"/>
</dbReference>
<dbReference type="PROSITE" id="PS50943">
    <property type="entry name" value="HTH_CROC1"/>
    <property type="match status" value="1"/>
</dbReference>
<dbReference type="Pfam" id="PF01381">
    <property type="entry name" value="HTH_3"/>
    <property type="match status" value="1"/>
</dbReference>
<dbReference type="CDD" id="cd00093">
    <property type="entry name" value="HTH_XRE"/>
    <property type="match status" value="1"/>
</dbReference>
<dbReference type="PANTHER" id="PTHR46797:SF1">
    <property type="entry name" value="METHYLPHOSPHONATE SYNTHASE"/>
    <property type="match status" value="1"/>
</dbReference>
<evidence type="ECO:0000256" key="1">
    <source>
        <dbReference type="ARBA" id="ARBA00023125"/>
    </source>
</evidence>
<dbReference type="InterPro" id="IPR010982">
    <property type="entry name" value="Lambda_DNA-bd_dom_sf"/>
</dbReference>
<protein>
    <submittedName>
        <fullName evidence="3">Helix-turn-helix domain-containing protein</fullName>
    </submittedName>
</protein>
<dbReference type="SMART" id="SM00530">
    <property type="entry name" value="HTH_XRE"/>
    <property type="match status" value="1"/>
</dbReference>
<evidence type="ECO:0000313" key="3">
    <source>
        <dbReference type="EMBL" id="NNH74365.1"/>
    </source>
</evidence>
<proteinExistence type="predicted"/>
<keyword evidence="1" id="KW-0238">DNA-binding</keyword>
<dbReference type="CDD" id="cd02209">
    <property type="entry name" value="cupin_XRE_C"/>
    <property type="match status" value="1"/>
</dbReference>
<dbReference type="GO" id="GO:0003700">
    <property type="term" value="F:DNA-binding transcription factor activity"/>
    <property type="evidence" value="ECO:0007669"/>
    <property type="project" value="TreeGrafter"/>
</dbReference>